<evidence type="ECO:0000313" key="9">
    <source>
        <dbReference type="Proteomes" id="UP001230685"/>
    </source>
</evidence>
<name>A0ABT9EG23_9SPHN</name>
<feature type="transmembrane region" description="Helical" evidence="6">
    <location>
        <begin position="113"/>
        <end position="138"/>
    </location>
</feature>
<dbReference type="RefSeq" id="WP_305171375.1">
    <property type="nucleotide sequence ID" value="NZ_JAUUDS010000001.1"/>
</dbReference>
<keyword evidence="4 6" id="KW-1133">Transmembrane helix</keyword>
<dbReference type="Proteomes" id="UP001230685">
    <property type="component" value="Unassembled WGS sequence"/>
</dbReference>
<evidence type="ECO:0000256" key="2">
    <source>
        <dbReference type="ARBA" id="ARBA00022475"/>
    </source>
</evidence>
<proteinExistence type="predicted"/>
<dbReference type="PANTHER" id="PTHR35007:SF2">
    <property type="entry name" value="PILUS ASSEMBLE PROTEIN"/>
    <property type="match status" value="1"/>
</dbReference>
<dbReference type="PANTHER" id="PTHR35007">
    <property type="entry name" value="INTEGRAL MEMBRANE PROTEIN-RELATED"/>
    <property type="match status" value="1"/>
</dbReference>
<sequence>MGQTGGPTLLGVDVIWAATILSGIAAFAVMVAIYAATTVRDPMAKRVKALNDRREQLKAGITASTKRRAKLVQRNDTTDRMRDLLGSMKMLQDSQIKEAQQKLLQAGIRRKEWAVAVIFGRLVLPVVFGLVIGFWVYGTDGFVDWSPMKKYALVAGTLILAYKAPDIFLKNKIQKRSDAIRKGLPDALDLLVICAEAGLTVDAAFHRVARELGRGYPELGEEFTLTAIELGFLTDRRQAFENLAMRVKLDAVKGVVTTMIQTEKYGTPLASALRVLSAEFRNERMMRAEEKAARLPAIMTVPLILFILPVLFIVILGPAACSIKDALLSG</sequence>
<accession>A0ABT9EG23</accession>
<feature type="transmembrane region" description="Helical" evidence="6">
    <location>
        <begin position="14"/>
        <end position="36"/>
    </location>
</feature>
<feature type="transmembrane region" description="Helical" evidence="6">
    <location>
        <begin position="150"/>
        <end position="169"/>
    </location>
</feature>
<keyword evidence="5 6" id="KW-0472">Membrane</keyword>
<evidence type="ECO:0000256" key="6">
    <source>
        <dbReference type="SAM" id="Phobius"/>
    </source>
</evidence>
<gene>
    <name evidence="8" type="ORF">Q5H91_01050</name>
</gene>
<evidence type="ECO:0000256" key="3">
    <source>
        <dbReference type="ARBA" id="ARBA00022692"/>
    </source>
</evidence>
<organism evidence="8 9">
    <name type="scientific">Sphingomonas aurea</name>
    <dbReference type="NCBI Taxonomy" id="3063994"/>
    <lineage>
        <taxon>Bacteria</taxon>
        <taxon>Pseudomonadati</taxon>
        <taxon>Pseudomonadota</taxon>
        <taxon>Alphaproteobacteria</taxon>
        <taxon>Sphingomonadales</taxon>
        <taxon>Sphingomonadaceae</taxon>
        <taxon>Sphingomonas</taxon>
    </lineage>
</organism>
<comment type="subcellular location">
    <subcellularLocation>
        <location evidence="1">Cell membrane</location>
        <topology evidence="1">Multi-pass membrane protein</topology>
    </subcellularLocation>
</comment>
<comment type="caution">
    <text evidence="8">The sequence shown here is derived from an EMBL/GenBank/DDBJ whole genome shotgun (WGS) entry which is preliminary data.</text>
</comment>
<feature type="domain" description="Type II secretion system protein GspF" evidence="7">
    <location>
        <begin position="188"/>
        <end position="316"/>
    </location>
</feature>
<evidence type="ECO:0000256" key="5">
    <source>
        <dbReference type="ARBA" id="ARBA00023136"/>
    </source>
</evidence>
<protein>
    <submittedName>
        <fullName evidence="8">Type II secretion system F family protein</fullName>
    </submittedName>
</protein>
<evidence type="ECO:0000256" key="1">
    <source>
        <dbReference type="ARBA" id="ARBA00004651"/>
    </source>
</evidence>
<dbReference type="InterPro" id="IPR018076">
    <property type="entry name" value="T2SS_GspF_dom"/>
</dbReference>
<keyword evidence="2" id="KW-1003">Cell membrane</keyword>
<evidence type="ECO:0000259" key="7">
    <source>
        <dbReference type="Pfam" id="PF00482"/>
    </source>
</evidence>
<evidence type="ECO:0000313" key="8">
    <source>
        <dbReference type="EMBL" id="MDP1025790.1"/>
    </source>
</evidence>
<dbReference type="EMBL" id="JAUUDS010000001">
    <property type="protein sequence ID" value="MDP1025790.1"/>
    <property type="molecule type" value="Genomic_DNA"/>
</dbReference>
<reference evidence="8 9" key="1">
    <citation type="submission" date="2023-07" db="EMBL/GenBank/DDBJ databases">
        <authorList>
            <person name="Kim M.K."/>
        </authorList>
    </citation>
    <scope>NUCLEOTIDE SEQUENCE [LARGE SCALE GENOMIC DNA]</scope>
    <source>
        <strain evidence="8 9">KR1UV-12</strain>
    </source>
</reference>
<feature type="transmembrane region" description="Helical" evidence="6">
    <location>
        <begin position="295"/>
        <end position="320"/>
    </location>
</feature>
<dbReference type="Pfam" id="PF00482">
    <property type="entry name" value="T2SSF"/>
    <property type="match status" value="1"/>
</dbReference>
<keyword evidence="3 6" id="KW-0812">Transmembrane</keyword>
<keyword evidence="9" id="KW-1185">Reference proteome</keyword>
<evidence type="ECO:0000256" key="4">
    <source>
        <dbReference type="ARBA" id="ARBA00022989"/>
    </source>
</evidence>